<reference evidence="4 5" key="1">
    <citation type="journal article" date="2018" name="Nat. Ecol. Evol.">
        <title>Shark genomes provide insights into elasmobranch evolution and the origin of vertebrates.</title>
        <authorList>
            <person name="Hara Y"/>
            <person name="Yamaguchi K"/>
            <person name="Onimaru K"/>
            <person name="Kadota M"/>
            <person name="Koyanagi M"/>
            <person name="Keeley SD"/>
            <person name="Tatsumi K"/>
            <person name="Tanaka K"/>
            <person name="Motone F"/>
            <person name="Kageyama Y"/>
            <person name="Nozu R"/>
            <person name="Adachi N"/>
            <person name="Nishimura O"/>
            <person name="Nakagawa R"/>
            <person name="Tanegashima C"/>
            <person name="Kiyatake I"/>
            <person name="Matsumoto R"/>
            <person name="Murakumo K"/>
            <person name="Nishida K"/>
            <person name="Terakita A"/>
            <person name="Kuratani S"/>
            <person name="Sato K"/>
            <person name="Hyodo S Kuraku.S."/>
        </authorList>
    </citation>
    <scope>NUCLEOTIDE SEQUENCE [LARGE SCALE GENOMIC DNA]</scope>
</reference>
<feature type="region of interest" description="Disordered" evidence="2">
    <location>
        <begin position="271"/>
        <end position="474"/>
    </location>
</feature>
<dbReference type="InterPro" id="IPR027357">
    <property type="entry name" value="DOCKER_dom"/>
</dbReference>
<dbReference type="PANTHER" id="PTHR45653:SF6">
    <property type="entry name" value="DEDICATOR OF CYTOKINESIS PROTEIN 2"/>
    <property type="match status" value="1"/>
</dbReference>
<protein>
    <recommendedName>
        <fullName evidence="3">DOCKER domain-containing protein</fullName>
    </recommendedName>
</protein>
<evidence type="ECO:0000256" key="1">
    <source>
        <dbReference type="PROSITE-ProRule" id="PRU00984"/>
    </source>
</evidence>
<gene>
    <name evidence="4" type="ORF">scyTo_0002421</name>
</gene>
<organism evidence="4 5">
    <name type="scientific">Scyliorhinus torazame</name>
    <name type="common">Cloudy catshark</name>
    <name type="synonym">Catulus torazame</name>
    <dbReference type="NCBI Taxonomy" id="75743"/>
    <lineage>
        <taxon>Eukaryota</taxon>
        <taxon>Metazoa</taxon>
        <taxon>Chordata</taxon>
        <taxon>Craniata</taxon>
        <taxon>Vertebrata</taxon>
        <taxon>Chondrichthyes</taxon>
        <taxon>Elasmobranchii</taxon>
        <taxon>Galeomorphii</taxon>
        <taxon>Galeoidea</taxon>
        <taxon>Carcharhiniformes</taxon>
        <taxon>Scyliorhinidae</taxon>
        <taxon>Scyliorhinus</taxon>
    </lineage>
</organism>
<dbReference type="PANTHER" id="PTHR45653">
    <property type="entry name" value="DEDICATOR OF CYTOKINESIS"/>
    <property type="match status" value="1"/>
</dbReference>
<feature type="compositionally biased region" description="Gly residues" evidence="2">
    <location>
        <begin position="244"/>
        <end position="254"/>
    </location>
</feature>
<evidence type="ECO:0000313" key="5">
    <source>
        <dbReference type="Proteomes" id="UP000288216"/>
    </source>
</evidence>
<dbReference type="Pfam" id="PF20422">
    <property type="entry name" value="DHR-2_Lobe_B"/>
    <property type="match status" value="1"/>
</dbReference>
<evidence type="ECO:0000313" key="4">
    <source>
        <dbReference type="EMBL" id="GCB73231.1"/>
    </source>
</evidence>
<dbReference type="EMBL" id="BFAA01000609">
    <property type="protein sequence ID" value="GCB73231.1"/>
    <property type="molecule type" value="Genomic_DNA"/>
</dbReference>
<comment type="caution">
    <text evidence="4">The sequence shown here is derived from an EMBL/GenBank/DDBJ whole genome shotgun (WGS) entry which is preliminary data.</text>
</comment>
<dbReference type="STRING" id="75743.A0A401PJF6"/>
<dbReference type="Proteomes" id="UP000288216">
    <property type="component" value="Unassembled WGS sequence"/>
</dbReference>
<dbReference type="OMA" id="MINQHHS"/>
<dbReference type="AlphaFoldDB" id="A0A401PJF6"/>
<feature type="domain" description="DOCKER" evidence="3">
    <location>
        <begin position="1"/>
        <end position="235"/>
    </location>
</feature>
<dbReference type="InterPro" id="IPR043162">
    <property type="entry name" value="DOCK_C_lobe_C"/>
</dbReference>
<dbReference type="OrthoDB" id="9631652at2759"/>
<feature type="compositionally biased region" description="Basic residues" evidence="2">
    <location>
        <begin position="464"/>
        <end position="474"/>
    </location>
</feature>
<dbReference type="PROSITE" id="PS51651">
    <property type="entry name" value="DOCKER"/>
    <property type="match status" value="1"/>
</dbReference>
<dbReference type="GO" id="GO:0007264">
    <property type="term" value="P:small GTPase-mediated signal transduction"/>
    <property type="evidence" value="ECO:0007669"/>
    <property type="project" value="InterPro"/>
</dbReference>
<dbReference type="GO" id="GO:0031267">
    <property type="term" value="F:small GTPase binding"/>
    <property type="evidence" value="ECO:0007669"/>
    <property type="project" value="TreeGrafter"/>
</dbReference>
<feature type="region of interest" description="Disordered" evidence="2">
    <location>
        <begin position="239"/>
        <end position="259"/>
    </location>
</feature>
<dbReference type="InterPro" id="IPR046770">
    <property type="entry name" value="DOCKER_Lobe_B"/>
</dbReference>
<name>A0A401PJF6_SCYTO</name>
<evidence type="ECO:0000256" key="2">
    <source>
        <dbReference type="SAM" id="MobiDB-lite"/>
    </source>
</evidence>
<dbReference type="InterPro" id="IPR046773">
    <property type="entry name" value="DOCKER_Lobe_C"/>
</dbReference>
<comment type="similarity">
    <text evidence="1">Belongs to the DOCK family.</text>
</comment>
<dbReference type="FunFam" id="1.20.58.740:FF:000004">
    <property type="entry name" value="Dedicator of cytokinesis protein 1"/>
    <property type="match status" value="1"/>
</dbReference>
<dbReference type="GO" id="GO:0016477">
    <property type="term" value="P:cell migration"/>
    <property type="evidence" value="ECO:0007669"/>
    <property type="project" value="TreeGrafter"/>
</dbReference>
<feature type="compositionally biased region" description="Polar residues" evidence="2">
    <location>
        <begin position="379"/>
        <end position="391"/>
    </location>
</feature>
<feature type="compositionally biased region" description="Basic and acidic residues" evidence="2">
    <location>
        <begin position="362"/>
        <end position="378"/>
    </location>
</feature>
<proteinExistence type="inferred from homology"/>
<feature type="compositionally biased region" description="Basic and acidic residues" evidence="2">
    <location>
        <begin position="303"/>
        <end position="326"/>
    </location>
</feature>
<dbReference type="GO" id="GO:0005737">
    <property type="term" value="C:cytoplasm"/>
    <property type="evidence" value="ECO:0007669"/>
    <property type="project" value="TreeGrafter"/>
</dbReference>
<sequence>MKTTSSPGDEIKNSPGQFVQCFTVQPILAEQQQFRNKNVPEQIMGFFKANNVLKFSYSRPIRRGPKDPENEFASMWIERTTFTTAYKMPGILRWFEVVQTSLTYVSPLENAIETMQSSNDKILTMINQHHSDPNLSINPLSMLLNGTVDPAVMGGFAKYETAFFTEKYMSEHPEDMDNITKLKDLIAWQIPLLDEGIRVHGKKVTEALKPFHDRMVECFAQLKTKVENQYGIRDLSFFEERRGGGGGGGGGGGSRPRSMIRSFRPLSVISSSSLSSASSDKETSRVSVDSAEPPLPKKQISRSQEKPPDSGMKEIEEKRLTRRENRISGLFASRKSSVSAPTPPPDVDEEPSRLSQLVSDTRMVESHPDPEQPAKERSPSLSGQTFSSINGFSGRIKSARPPPLPRKINPSLLESFSQDQGDPLLSPPVHQGSAMEQFQNKAACPATPDDSKTLKSPPPPPPPKNKRVAPHSQS</sequence>
<dbReference type="GO" id="GO:0005085">
    <property type="term" value="F:guanyl-nucleotide exchange factor activity"/>
    <property type="evidence" value="ECO:0007669"/>
    <property type="project" value="InterPro"/>
</dbReference>
<dbReference type="Gene3D" id="1.20.58.740">
    <property type="match status" value="1"/>
</dbReference>
<accession>A0A401PJF6</accession>
<dbReference type="GO" id="GO:0005886">
    <property type="term" value="C:plasma membrane"/>
    <property type="evidence" value="ECO:0007669"/>
    <property type="project" value="TreeGrafter"/>
</dbReference>
<keyword evidence="5" id="KW-1185">Reference proteome</keyword>
<dbReference type="InterPro" id="IPR026791">
    <property type="entry name" value="DOCK"/>
</dbReference>
<dbReference type="GO" id="GO:0007520">
    <property type="term" value="P:myoblast fusion"/>
    <property type="evidence" value="ECO:0007669"/>
    <property type="project" value="TreeGrafter"/>
</dbReference>
<evidence type="ECO:0000259" key="3">
    <source>
        <dbReference type="PROSITE" id="PS51651"/>
    </source>
</evidence>
<dbReference type="Pfam" id="PF20421">
    <property type="entry name" value="DHR-2_Lobe_C"/>
    <property type="match status" value="1"/>
</dbReference>